<name>A0A5C3Q138_9APHY</name>
<sequence length="137" mass="15937">MPRSSSRLCQYPVDEQTPCHAPASGEYVCSTHSQAYFESYQRYKDAADYADALSAAAQLEPRKVRELHRAEVKFRLEDVDAYIVAREREKTLRIEHGWSFFGGKPDEGHRARLQWIEQQLEHSRNILRLLQSRLSSL</sequence>
<keyword evidence="2" id="KW-1185">Reference proteome</keyword>
<dbReference type="AlphaFoldDB" id="A0A5C3Q138"/>
<dbReference type="EMBL" id="ML211004">
    <property type="protein sequence ID" value="TFK92173.1"/>
    <property type="molecule type" value="Genomic_DNA"/>
</dbReference>
<evidence type="ECO:0000313" key="1">
    <source>
        <dbReference type="EMBL" id="TFK92173.1"/>
    </source>
</evidence>
<dbReference type="Proteomes" id="UP000308197">
    <property type="component" value="Unassembled WGS sequence"/>
</dbReference>
<feature type="non-terminal residue" evidence="1">
    <location>
        <position position="137"/>
    </location>
</feature>
<organism evidence="1 2">
    <name type="scientific">Polyporus arcularius HHB13444</name>
    <dbReference type="NCBI Taxonomy" id="1314778"/>
    <lineage>
        <taxon>Eukaryota</taxon>
        <taxon>Fungi</taxon>
        <taxon>Dikarya</taxon>
        <taxon>Basidiomycota</taxon>
        <taxon>Agaricomycotina</taxon>
        <taxon>Agaricomycetes</taxon>
        <taxon>Polyporales</taxon>
        <taxon>Polyporaceae</taxon>
        <taxon>Polyporus</taxon>
    </lineage>
</organism>
<gene>
    <name evidence="1" type="ORF">K466DRAFT_481222</name>
</gene>
<accession>A0A5C3Q138</accession>
<evidence type="ECO:0000313" key="2">
    <source>
        <dbReference type="Proteomes" id="UP000308197"/>
    </source>
</evidence>
<reference evidence="1 2" key="1">
    <citation type="journal article" date="2019" name="Nat. Ecol. Evol.">
        <title>Megaphylogeny resolves global patterns of mushroom evolution.</title>
        <authorList>
            <person name="Varga T."/>
            <person name="Krizsan K."/>
            <person name="Foldi C."/>
            <person name="Dima B."/>
            <person name="Sanchez-Garcia M."/>
            <person name="Sanchez-Ramirez S."/>
            <person name="Szollosi G.J."/>
            <person name="Szarkandi J.G."/>
            <person name="Papp V."/>
            <person name="Albert L."/>
            <person name="Andreopoulos W."/>
            <person name="Angelini C."/>
            <person name="Antonin V."/>
            <person name="Barry K.W."/>
            <person name="Bougher N.L."/>
            <person name="Buchanan P."/>
            <person name="Buyck B."/>
            <person name="Bense V."/>
            <person name="Catcheside P."/>
            <person name="Chovatia M."/>
            <person name="Cooper J."/>
            <person name="Damon W."/>
            <person name="Desjardin D."/>
            <person name="Finy P."/>
            <person name="Geml J."/>
            <person name="Haridas S."/>
            <person name="Hughes K."/>
            <person name="Justo A."/>
            <person name="Karasinski D."/>
            <person name="Kautmanova I."/>
            <person name="Kiss B."/>
            <person name="Kocsube S."/>
            <person name="Kotiranta H."/>
            <person name="LaButti K.M."/>
            <person name="Lechner B.E."/>
            <person name="Liimatainen K."/>
            <person name="Lipzen A."/>
            <person name="Lukacs Z."/>
            <person name="Mihaltcheva S."/>
            <person name="Morgado L.N."/>
            <person name="Niskanen T."/>
            <person name="Noordeloos M.E."/>
            <person name="Ohm R.A."/>
            <person name="Ortiz-Santana B."/>
            <person name="Ovrebo C."/>
            <person name="Racz N."/>
            <person name="Riley R."/>
            <person name="Savchenko A."/>
            <person name="Shiryaev A."/>
            <person name="Soop K."/>
            <person name="Spirin V."/>
            <person name="Szebenyi C."/>
            <person name="Tomsovsky M."/>
            <person name="Tulloss R.E."/>
            <person name="Uehling J."/>
            <person name="Grigoriev I.V."/>
            <person name="Vagvolgyi C."/>
            <person name="Papp T."/>
            <person name="Martin F.M."/>
            <person name="Miettinen O."/>
            <person name="Hibbett D.S."/>
            <person name="Nagy L.G."/>
        </authorList>
    </citation>
    <scope>NUCLEOTIDE SEQUENCE [LARGE SCALE GENOMIC DNA]</scope>
    <source>
        <strain evidence="1 2">HHB13444</strain>
    </source>
</reference>
<dbReference type="InParanoid" id="A0A5C3Q138"/>
<protein>
    <submittedName>
        <fullName evidence="1">Uncharacterized protein</fullName>
    </submittedName>
</protein>
<proteinExistence type="predicted"/>